<comment type="caution">
    <text evidence="1">The sequence shown here is derived from an EMBL/GenBank/DDBJ whole genome shotgun (WGS) entry which is preliminary data.</text>
</comment>
<name>A0A699GU39_TANCI</name>
<sequence length="428" mass="50851">MTRQDNEEEENALIDILKTVVEECMSIYKKVQIKAPSNRTSKIQGISFIMEEEEEDRAGINVMPKSLFEHLKLADLKKTSMVVEMADMTKKAPLGIVENILVKIDKFLFHFDFVVIDMLEGLNEIMLLGTPSCSKESIDTVDLSHDMHEIKGSQDDEVGSHLLENESGMLKQWICFRDHERQNVRGNGMIFVNFLKVRAIKYAPYDFHHEYPQSYIPQKIDSPPNDTLRINTYFPDIFRTQLKKLRLRDNSFEEWVKIKLGHTNVSETIKYEMYKEWIKDNFNFEVDFGMTRDDPYSRRFDVYKEEFDNEIEQLENEYELKAGRKRYTLDKVWEKCEKFHNTTKIWYDKGFEEEELCQNGIKEIDYTPPLVKRKTFEVHQYTFKNRKSFINITKQMDDVLTLGRVNGSRFIEKTRKEMEEGMRTTRKM</sequence>
<dbReference type="EMBL" id="BKCJ010044035">
    <property type="protein sequence ID" value="GEW06993.1"/>
    <property type="molecule type" value="Genomic_DNA"/>
</dbReference>
<dbReference type="Gene3D" id="2.40.70.10">
    <property type="entry name" value="Acid Proteases"/>
    <property type="match status" value="1"/>
</dbReference>
<proteinExistence type="predicted"/>
<evidence type="ECO:0000313" key="1">
    <source>
        <dbReference type="EMBL" id="GEW06993.1"/>
    </source>
</evidence>
<organism evidence="1">
    <name type="scientific">Tanacetum cinerariifolium</name>
    <name type="common">Dalmatian daisy</name>
    <name type="synonym">Chrysanthemum cinerariifolium</name>
    <dbReference type="NCBI Taxonomy" id="118510"/>
    <lineage>
        <taxon>Eukaryota</taxon>
        <taxon>Viridiplantae</taxon>
        <taxon>Streptophyta</taxon>
        <taxon>Embryophyta</taxon>
        <taxon>Tracheophyta</taxon>
        <taxon>Spermatophyta</taxon>
        <taxon>Magnoliopsida</taxon>
        <taxon>eudicotyledons</taxon>
        <taxon>Gunneridae</taxon>
        <taxon>Pentapetalae</taxon>
        <taxon>asterids</taxon>
        <taxon>campanulids</taxon>
        <taxon>Asterales</taxon>
        <taxon>Asteraceae</taxon>
        <taxon>Asteroideae</taxon>
        <taxon>Anthemideae</taxon>
        <taxon>Anthemidinae</taxon>
        <taxon>Tanacetum</taxon>
    </lineage>
</organism>
<protein>
    <submittedName>
        <fullName evidence="1">Phospholipase-like protein</fullName>
    </submittedName>
</protein>
<reference evidence="1" key="1">
    <citation type="journal article" date="2019" name="Sci. Rep.">
        <title>Draft genome of Tanacetum cinerariifolium, the natural source of mosquito coil.</title>
        <authorList>
            <person name="Yamashiro T."/>
            <person name="Shiraishi A."/>
            <person name="Satake H."/>
            <person name="Nakayama K."/>
        </authorList>
    </citation>
    <scope>NUCLEOTIDE SEQUENCE</scope>
</reference>
<dbReference type="InterPro" id="IPR021109">
    <property type="entry name" value="Peptidase_aspartic_dom_sf"/>
</dbReference>
<accession>A0A699GU39</accession>
<dbReference type="AlphaFoldDB" id="A0A699GU39"/>
<gene>
    <name evidence="1" type="ORF">Tci_178969</name>
</gene>
<dbReference type="PANTHER" id="PTHR33067">
    <property type="entry name" value="RNA-DIRECTED DNA POLYMERASE-RELATED"/>
    <property type="match status" value="1"/>
</dbReference>